<keyword evidence="7 11" id="KW-0256">Endoplasmic reticulum</keyword>
<dbReference type="GO" id="GO:0005789">
    <property type="term" value="C:endoplasmic reticulum membrane"/>
    <property type="evidence" value="ECO:0007669"/>
    <property type="project" value="UniProtKB-SubCell"/>
</dbReference>
<keyword evidence="13" id="KW-1185">Reference proteome</keyword>
<keyword evidence="6" id="KW-0812">Transmembrane</keyword>
<dbReference type="Proteomes" id="UP001244011">
    <property type="component" value="Unassembled WGS sequence"/>
</dbReference>
<comment type="similarity">
    <text evidence="3 11">Belongs to the PIGX family.</text>
</comment>
<evidence type="ECO:0000256" key="3">
    <source>
        <dbReference type="ARBA" id="ARBA00010345"/>
    </source>
</evidence>
<evidence type="ECO:0000256" key="7">
    <source>
        <dbReference type="ARBA" id="ARBA00022824"/>
    </source>
</evidence>
<keyword evidence="12" id="KW-0378">Hydrolase</keyword>
<dbReference type="EMBL" id="MU839003">
    <property type="protein sequence ID" value="KAK1769166.1"/>
    <property type="molecule type" value="Genomic_DNA"/>
</dbReference>
<dbReference type="PANTHER" id="PTHR28533">
    <property type="entry name" value="PROTEIN PBN1"/>
    <property type="match status" value="1"/>
</dbReference>
<keyword evidence="12" id="KW-0645">Protease</keyword>
<reference evidence="12" key="1">
    <citation type="submission" date="2023-06" db="EMBL/GenBank/DDBJ databases">
        <title>Genome-scale phylogeny and comparative genomics of the fungal order Sordariales.</title>
        <authorList>
            <consortium name="Lawrence Berkeley National Laboratory"/>
            <person name="Hensen N."/>
            <person name="Bonometti L."/>
            <person name="Westerberg I."/>
            <person name="Brannstrom I.O."/>
            <person name="Guillou S."/>
            <person name="Cros-Aarteil S."/>
            <person name="Calhoun S."/>
            <person name="Haridas S."/>
            <person name="Kuo A."/>
            <person name="Mondo S."/>
            <person name="Pangilinan J."/>
            <person name="Riley R."/>
            <person name="Labutti K."/>
            <person name="Andreopoulos B."/>
            <person name="Lipzen A."/>
            <person name="Chen C."/>
            <person name="Yanf M."/>
            <person name="Daum C."/>
            <person name="Ng V."/>
            <person name="Clum A."/>
            <person name="Steindorff A."/>
            <person name="Ohm R."/>
            <person name="Martin F."/>
            <person name="Silar P."/>
            <person name="Natvig D."/>
            <person name="Lalanne C."/>
            <person name="Gautier V."/>
            <person name="Ament-Velasquez S.L."/>
            <person name="Kruys A."/>
            <person name="Hutchinson M.I."/>
            <person name="Powell A.J."/>
            <person name="Barry K."/>
            <person name="Miller A.N."/>
            <person name="Grigoriev I.V."/>
            <person name="Debuchy R."/>
            <person name="Gladieux P."/>
            <person name="Thoren M.H."/>
            <person name="Johannesson H."/>
        </authorList>
    </citation>
    <scope>NUCLEOTIDE SEQUENCE</scope>
    <source>
        <strain evidence="12">8032-3</strain>
    </source>
</reference>
<comment type="subcellular location">
    <subcellularLocation>
        <location evidence="11">Endoplasmic reticulum membrane</location>
        <topology evidence="11">Single-pass membrane protein</topology>
    </subcellularLocation>
    <subcellularLocation>
        <location evidence="1">Endoplasmic reticulum membrane</location>
        <topology evidence="1">Single-pass type III membrane protein</topology>
    </subcellularLocation>
</comment>
<dbReference type="GO" id="GO:0006506">
    <property type="term" value="P:GPI anchor biosynthetic process"/>
    <property type="evidence" value="ECO:0007669"/>
    <property type="project" value="UniProtKB-KW"/>
</dbReference>
<evidence type="ECO:0000256" key="8">
    <source>
        <dbReference type="ARBA" id="ARBA00022989"/>
    </source>
</evidence>
<evidence type="ECO:0000256" key="10">
    <source>
        <dbReference type="ARBA" id="ARBA00023180"/>
    </source>
</evidence>
<dbReference type="GO" id="GO:0006508">
    <property type="term" value="P:proteolysis"/>
    <property type="evidence" value="ECO:0007669"/>
    <property type="project" value="UniProtKB-KW"/>
</dbReference>
<name>A0AAJ0FI15_9PEZI</name>
<comment type="function">
    <text evidence="11">Required for proper folding and/or the stability of a subset of proteins in the endoplasmic reticulum. Component of glycosylphosphatidylinositol-mannosyltransferase 1 which transfers the first of the 4 mannoses in the GPI-anchor precursors during GPI-anchor biosynthesis. Probably acts by stabilizing the mannosyltransferase GPI14.</text>
</comment>
<gene>
    <name evidence="12" type="ORF">QBC33DRAFT_345069</name>
</gene>
<keyword evidence="8" id="KW-1133">Transmembrane helix</keyword>
<evidence type="ECO:0000256" key="4">
    <source>
        <dbReference type="ARBA" id="ARBA00020410"/>
    </source>
</evidence>
<keyword evidence="9" id="KW-0472">Membrane</keyword>
<comment type="pathway">
    <text evidence="2 11">Glycolipid biosynthesis; glycosylphosphatidylinositol-anchor biosynthesis.</text>
</comment>
<dbReference type="GO" id="GO:0000030">
    <property type="term" value="F:mannosyltransferase activity"/>
    <property type="evidence" value="ECO:0007669"/>
    <property type="project" value="TreeGrafter"/>
</dbReference>
<dbReference type="SMART" id="SM00780">
    <property type="entry name" value="PIG-X"/>
    <property type="match status" value="1"/>
</dbReference>
<evidence type="ECO:0000256" key="11">
    <source>
        <dbReference type="RuleBase" id="RU366056"/>
    </source>
</evidence>
<evidence type="ECO:0000256" key="9">
    <source>
        <dbReference type="ARBA" id="ARBA00023136"/>
    </source>
</evidence>
<accession>A0AAJ0FI15</accession>
<sequence>MRQRTTFIHRPGDAVDPALLQISADSLSGPVIKAAREDRLTLALDDLPSELQTLLRDTRKLHIRWASSRLSESVSPLFSTLPPGFHLFYSPLSSTGKDTQTLCEALSTAFGDVDCSSPEESFTTLPHERSSRSTTFQYFQPLESVSKFARYAVKTACSAADESCAAQVERLSKASSLDISYDAIVGDLKITARWPYQAQTLRVPTQQYRTEVGILAEDKPPNLEPQELGLSGLLTVLGQDSAPSPTLFSFPSRHRHAEGSFSAKFLSPTGMHPTLQITLESTEQPSKDSTCSPYAYLTLPRSIFPDKYQLADDLLLASKNLTALRYVSQPVDLEAPEYAMKLWGSAILLELSPPTAEKPKQWSVEVPLHLRYLAPSQGGYQDIDIPYPAVFWACEAVEGTQFATNPFDQASLGYDGFFEPSTAFWHVDPRPSTGEQLINRVTVPVLDLDKSKWVNRGTAAAIIIGFAWIVWKLLPGLARPNNKGEAARPANTENKKMR</sequence>
<evidence type="ECO:0000256" key="1">
    <source>
        <dbReference type="ARBA" id="ARBA00004643"/>
    </source>
</evidence>
<proteinExistence type="inferred from homology"/>
<comment type="caution">
    <text evidence="12">The sequence shown here is derived from an EMBL/GenBank/DDBJ whole genome shotgun (WGS) entry which is preliminary data.</text>
</comment>
<dbReference type="InterPro" id="IPR042322">
    <property type="entry name" value="Pbn1"/>
</dbReference>
<dbReference type="Pfam" id="PF08320">
    <property type="entry name" value="PIG-X"/>
    <property type="match status" value="1"/>
</dbReference>
<dbReference type="PANTHER" id="PTHR28533:SF1">
    <property type="entry name" value="PROTEIN PBN1"/>
    <property type="match status" value="1"/>
</dbReference>
<organism evidence="12 13">
    <name type="scientific">Phialemonium atrogriseum</name>
    <dbReference type="NCBI Taxonomy" id="1093897"/>
    <lineage>
        <taxon>Eukaryota</taxon>
        <taxon>Fungi</taxon>
        <taxon>Dikarya</taxon>
        <taxon>Ascomycota</taxon>
        <taxon>Pezizomycotina</taxon>
        <taxon>Sordariomycetes</taxon>
        <taxon>Sordariomycetidae</taxon>
        <taxon>Cephalothecales</taxon>
        <taxon>Cephalothecaceae</taxon>
        <taxon>Phialemonium</taxon>
    </lineage>
</organism>
<dbReference type="RefSeq" id="XP_060285379.1">
    <property type="nucleotide sequence ID" value="XM_060423787.1"/>
</dbReference>
<dbReference type="GO" id="GO:0008233">
    <property type="term" value="F:peptidase activity"/>
    <property type="evidence" value="ECO:0007669"/>
    <property type="project" value="UniProtKB-KW"/>
</dbReference>
<keyword evidence="5 11" id="KW-0337">GPI-anchor biosynthesis</keyword>
<dbReference type="AlphaFoldDB" id="A0AAJ0FI15"/>
<evidence type="ECO:0000256" key="5">
    <source>
        <dbReference type="ARBA" id="ARBA00022502"/>
    </source>
</evidence>
<dbReference type="GeneID" id="85306974"/>
<evidence type="ECO:0000313" key="12">
    <source>
        <dbReference type="EMBL" id="KAK1769166.1"/>
    </source>
</evidence>
<dbReference type="InterPro" id="IPR013233">
    <property type="entry name" value="PIG-X/PBN1"/>
</dbReference>
<protein>
    <recommendedName>
        <fullName evidence="4 11">Protein PBN1</fullName>
    </recommendedName>
</protein>
<keyword evidence="10" id="KW-0325">Glycoprotein</keyword>
<evidence type="ECO:0000256" key="6">
    <source>
        <dbReference type="ARBA" id="ARBA00022692"/>
    </source>
</evidence>
<dbReference type="GO" id="GO:1990529">
    <property type="term" value="C:glycosylphosphatidylinositol-mannosyltransferase I complex"/>
    <property type="evidence" value="ECO:0007669"/>
    <property type="project" value="TreeGrafter"/>
</dbReference>
<evidence type="ECO:0000313" key="13">
    <source>
        <dbReference type="Proteomes" id="UP001244011"/>
    </source>
</evidence>
<evidence type="ECO:0000256" key="2">
    <source>
        <dbReference type="ARBA" id="ARBA00004687"/>
    </source>
</evidence>